<organism evidence="2 3">
    <name type="scientific">Alteromonas mediterranea (strain DSM 17117 / CIP 110805 / LMG 28347 / Deep ecotype)</name>
    <dbReference type="NCBI Taxonomy" id="1774373"/>
    <lineage>
        <taxon>Bacteria</taxon>
        <taxon>Pseudomonadati</taxon>
        <taxon>Pseudomonadota</taxon>
        <taxon>Gammaproteobacteria</taxon>
        <taxon>Alteromonadales</taxon>
        <taxon>Alteromonadaceae</taxon>
        <taxon>Alteromonas/Salinimonas group</taxon>
        <taxon>Alteromonas</taxon>
    </lineage>
</organism>
<evidence type="ECO:0000256" key="1">
    <source>
        <dbReference type="SAM" id="Phobius"/>
    </source>
</evidence>
<name>F2G8H9_ALTMD</name>
<proteinExistence type="predicted"/>
<protein>
    <submittedName>
        <fullName evidence="2">Uncharacterized protein</fullName>
    </submittedName>
</protein>
<accession>F2G8H9</accession>
<reference evidence="2 3" key="1">
    <citation type="journal article" date="2008" name="ISME J.">
        <title>Comparative genomics of two ecotypes of the marine planktonic copiotroph Alteromonas macleodii suggests alternative lifestyles associated with different kinds of particulate organic matter.</title>
        <authorList>
            <person name="Ivars-Martinez E."/>
            <person name="Martin-Cuadrado A.B."/>
            <person name="D'Auria G."/>
            <person name="Mira A."/>
            <person name="Ferriera S."/>
            <person name="Johnson J."/>
            <person name="Friedman R."/>
            <person name="Rodriguez-Valera F."/>
        </authorList>
    </citation>
    <scope>NUCLEOTIDE SEQUENCE [LARGE SCALE GENOMIC DNA]</scope>
    <source>
        <strain evidence="3">DSM 17117 / CIP 110805 / LMG 28347 / Deep ecotype</strain>
    </source>
</reference>
<dbReference type="EMBL" id="CP001103">
    <property type="protein sequence ID" value="AEA97748.1"/>
    <property type="molecule type" value="Genomic_DNA"/>
</dbReference>
<evidence type="ECO:0000313" key="2">
    <source>
        <dbReference type="EMBL" id="AEA97748.1"/>
    </source>
</evidence>
<keyword evidence="1" id="KW-0812">Transmembrane</keyword>
<dbReference type="KEGG" id="amc:MADE_1008040"/>
<evidence type="ECO:0000313" key="3">
    <source>
        <dbReference type="Proteomes" id="UP000001870"/>
    </source>
</evidence>
<feature type="transmembrane region" description="Helical" evidence="1">
    <location>
        <begin position="20"/>
        <end position="37"/>
    </location>
</feature>
<dbReference type="HOGENOM" id="CLU_2986343_0_0_6"/>
<gene>
    <name evidence="2" type="ordered locus">MADE_1008040</name>
</gene>
<dbReference type="Proteomes" id="UP000001870">
    <property type="component" value="Chromosome"/>
</dbReference>
<sequence length="57" mass="6725">MALFVAASHKFVRIFQLPLYDFLMLALLLSGFLLFCFSEKQRLFLLDITMKQLFHVV</sequence>
<dbReference type="AlphaFoldDB" id="F2G8H9"/>
<reference evidence="2 3" key="2">
    <citation type="journal article" date="2015" name="Antonie Van Leeuwenhoek">
        <title>Ecophysiological diversity of a novel member of the genus Alteromonas, and description of Alteromonas mediterranea sp. nov.</title>
        <authorList>
            <person name="Ivanova E.P."/>
            <person name="Lopez-Perez M."/>
            <person name="Zabalos M."/>
            <person name="Nguyen S.H."/>
            <person name="Webb H.K."/>
            <person name="Ryan J."/>
            <person name="Lagutin K."/>
            <person name="Vyssotski M."/>
            <person name="Crawford R.J."/>
            <person name="Rodriguez-Valera F."/>
        </authorList>
    </citation>
    <scope>NUCLEOTIDE SEQUENCE [LARGE SCALE GENOMIC DNA]</scope>
    <source>
        <strain evidence="3">DSM 17117 / CIP 110805 / LMG 28347 / Deep ecotype</strain>
    </source>
</reference>
<keyword evidence="1" id="KW-0472">Membrane</keyword>
<keyword evidence="3" id="KW-1185">Reference proteome</keyword>
<keyword evidence="1" id="KW-1133">Transmembrane helix</keyword>